<protein>
    <recommendedName>
        <fullName evidence="3">Peptidase A1 domain-containing protein</fullName>
    </recommendedName>
</protein>
<dbReference type="GO" id="GO:0006508">
    <property type="term" value="P:proteolysis"/>
    <property type="evidence" value="ECO:0007669"/>
    <property type="project" value="InterPro"/>
</dbReference>
<dbReference type="Gene3D" id="2.40.70.10">
    <property type="entry name" value="Acid Proteases"/>
    <property type="match status" value="3"/>
</dbReference>
<dbReference type="PANTHER" id="PTHR13683:SF750">
    <property type="entry name" value="ASPARTYL PROTEASE AED1"/>
    <property type="match status" value="1"/>
</dbReference>
<reference evidence="4 5" key="1">
    <citation type="submission" date="2020-05" db="EMBL/GenBank/DDBJ databases">
        <authorList>
            <person name="Campoy J."/>
            <person name="Schneeberger K."/>
            <person name="Spophaly S."/>
        </authorList>
    </citation>
    <scope>NUCLEOTIDE SEQUENCE [LARGE SCALE GENOMIC DNA]</scope>
    <source>
        <strain evidence="4">PruArmRojPasFocal</strain>
    </source>
</reference>
<sequence length="526" mass="55999">MGHAPNSTNHQKLQPQLVMKNTMLKSSSKTKPESTQSTPASTTTTTKTHSPNPPPPPSPPSLVSLLAQGTTLSPSALVHPPTNSPSSSTPAATSPGPNASHVLGLVTTRLSPSSTLLSPPHTKTSHVPPPRVLSSHPPASNTTAPPPTPPASMPPSFLFGCGLDNEGLFSGSAGLLGLGRSSISLVEQSANKYNRFFSYCLPSTSSSTGHLTFGDGGSPNGVKFTKLITSSQSESAASLYGLDLAGINVGGSQLSIAPSVFPSSGTIIDSGTVIKRLPATAYAVLRGAFQEAMKNYTLTMGDSLLDTCYDFSCLDTVSYSKIAFVFGDGLTVDLDACANWFYFLFLELKNIMVLSFVNSFVCNCTLNLFHAQILKQDEARVNSIHSRLNYRIHHPFTQSAATTLPAKSGLLLGSGNYFVTFGLGTPAKQLSLVFDTGSDLTWTQCRPCLRSCYRQSEPIFDPSLSASYKKLSCTSATCTKLSSAVIQHGCSSASSSCVLRHPVRRRVLLHRGFRQRKAYIDLHGRF</sequence>
<feature type="region of interest" description="Disordered" evidence="2">
    <location>
        <begin position="1"/>
        <end position="153"/>
    </location>
</feature>
<dbReference type="EMBL" id="CAEKDK010000001">
    <property type="protein sequence ID" value="CAB4265924.1"/>
    <property type="molecule type" value="Genomic_DNA"/>
</dbReference>
<dbReference type="AlphaFoldDB" id="A0A6J5TQZ1"/>
<evidence type="ECO:0000259" key="3">
    <source>
        <dbReference type="PROSITE" id="PS51767"/>
    </source>
</evidence>
<dbReference type="InterPro" id="IPR032861">
    <property type="entry name" value="TAXi_N"/>
</dbReference>
<dbReference type="InterPro" id="IPR001461">
    <property type="entry name" value="Aspartic_peptidase_A1"/>
</dbReference>
<gene>
    <name evidence="4" type="ORF">CURHAP_LOCUS8134</name>
</gene>
<accession>A0A6J5TQZ1</accession>
<dbReference type="Proteomes" id="UP000507222">
    <property type="component" value="Unassembled WGS sequence"/>
</dbReference>
<evidence type="ECO:0000256" key="1">
    <source>
        <dbReference type="ARBA" id="ARBA00007447"/>
    </source>
</evidence>
<dbReference type="SUPFAM" id="SSF50630">
    <property type="entry name" value="Acid proteases"/>
    <property type="match status" value="2"/>
</dbReference>
<feature type="compositionally biased region" description="Low complexity" evidence="2">
    <location>
        <begin position="33"/>
        <end position="50"/>
    </location>
</feature>
<dbReference type="InterPro" id="IPR033121">
    <property type="entry name" value="PEPTIDASE_A1"/>
</dbReference>
<feature type="domain" description="Peptidase A1" evidence="3">
    <location>
        <begin position="417"/>
        <end position="526"/>
    </location>
</feature>
<proteinExistence type="inferred from homology"/>
<feature type="compositionally biased region" description="Low complexity" evidence="2">
    <location>
        <begin position="134"/>
        <end position="143"/>
    </location>
</feature>
<comment type="similarity">
    <text evidence="1">Belongs to the peptidase A1 family.</text>
</comment>
<dbReference type="InterPro" id="IPR032799">
    <property type="entry name" value="TAXi_C"/>
</dbReference>
<dbReference type="Pfam" id="PF14541">
    <property type="entry name" value="TAXi_C"/>
    <property type="match status" value="1"/>
</dbReference>
<dbReference type="PANTHER" id="PTHR13683">
    <property type="entry name" value="ASPARTYL PROTEASES"/>
    <property type="match status" value="1"/>
</dbReference>
<feature type="compositionally biased region" description="Pro residues" evidence="2">
    <location>
        <begin position="51"/>
        <end position="60"/>
    </location>
</feature>
<dbReference type="Pfam" id="PF14543">
    <property type="entry name" value="TAXi_N"/>
    <property type="match status" value="2"/>
</dbReference>
<evidence type="ECO:0000256" key="2">
    <source>
        <dbReference type="SAM" id="MobiDB-lite"/>
    </source>
</evidence>
<feature type="compositionally biased region" description="Pro residues" evidence="2">
    <location>
        <begin position="144"/>
        <end position="153"/>
    </location>
</feature>
<feature type="compositionally biased region" description="Low complexity" evidence="2">
    <location>
        <begin position="80"/>
        <end position="100"/>
    </location>
</feature>
<dbReference type="GO" id="GO:0004190">
    <property type="term" value="F:aspartic-type endopeptidase activity"/>
    <property type="evidence" value="ECO:0007669"/>
    <property type="project" value="InterPro"/>
</dbReference>
<feature type="compositionally biased region" description="Polar residues" evidence="2">
    <location>
        <begin position="1"/>
        <end position="14"/>
    </location>
</feature>
<evidence type="ECO:0000313" key="5">
    <source>
        <dbReference type="Proteomes" id="UP000507222"/>
    </source>
</evidence>
<feature type="compositionally biased region" description="Low complexity" evidence="2">
    <location>
        <begin position="107"/>
        <end position="122"/>
    </location>
</feature>
<name>A0A6J5TQZ1_PRUAR</name>
<organism evidence="4 5">
    <name type="scientific">Prunus armeniaca</name>
    <name type="common">Apricot</name>
    <name type="synonym">Armeniaca vulgaris</name>
    <dbReference type="NCBI Taxonomy" id="36596"/>
    <lineage>
        <taxon>Eukaryota</taxon>
        <taxon>Viridiplantae</taxon>
        <taxon>Streptophyta</taxon>
        <taxon>Embryophyta</taxon>
        <taxon>Tracheophyta</taxon>
        <taxon>Spermatophyta</taxon>
        <taxon>Magnoliopsida</taxon>
        <taxon>eudicotyledons</taxon>
        <taxon>Gunneridae</taxon>
        <taxon>Pentapetalae</taxon>
        <taxon>rosids</taxon>
        <taxon>fabids</taxon>
        <taxon>Rosales</taxon>
        <taxon>Rosaceae</taxon>
        <taxon>Amygdaloideae</taxon>
        <taxon>Amygdaleae</taxon>
        <taxon>Prunus</taxon>
    </lineage>
</organism>
<evidence type="ECO:0000313" key="4">
    <source>
        <dbReference type="EMBL" id="CAB4265924.1"/>
    </source>
</evidence>
<dbReference type="PROSITE" id="PS51767">
    <property type="entry name" value="PEPTIDASE_A1"/>
    <property type="match status" value="1"/>
</dbReference>
<dbReference type="InterPro" id="IPR021109">
    <property type="entry name" value="Peptidase_aspartic_dom_sf"/>
</dbReference>